<dbReference type="InterPro" id="IPR012677">
    <property type="entry name" value="Nucleotide-bd_a/b_plait_sf"/>
</dbReference>
<keyword evidence="2 5" id="KW-0689">Ribosomal protein</keyword>
<reference evidence="5" key="1">
    <citation type="submission" date="2017-01" db="EMBL/GenBank/DDBJ databases">
        <authorList>
            <person name="Mah S.A."/>
            <person name="Swanson W.J."/>
            <person name="Moy G.W."/>
            <person name="Vacquier V.D."/>
        </authorList>
    </citation>
    <scope>NUCLEOTIDE SEQUENCE [LARGE SCALE GENOMIC DNA]</scope>
    <source>
        <strain evidence="5">COL-18-3</strain>
    </source>
</reference>
<dbReference type="GO" id="GO:0032543">
    <property type="term" value="P:mitochondrial translation"/>
    <property type="evidence" value="ECO:0007669"/>
    <property type="project" value="TreeGrafter"/>
</dbReference>
<name>A0A1R1PFA7_ZANCU</name>
<dbReference type="Proteomes" id="UP000188320">
    <property type="component" value="Unassembled WGS sequence"/>
</dbReference>
<evidence type="ECO:0000313" key="7">
    <source>
        <dbReference type="EMBL" id="OMH85018.1"/>
    </source>
</evidence>
<dbReference type="EMBL" id="LSSK01001454">
    <property type="protein sequence ID" value="OMH79685.1"/>
    <property type="molecule type" value="Genomic_DNA"/>
</dbReference>
<accession>A0A1R1PFA7</accession>
<evidence type="ECO:0000256" key="3">
    <source>
        <dbReference type="ARBA" id="ARBA00023274"/>
    </source>
</evidence>
<keyword evidence="3" id="KW-0687">Ribonucleoprotein</keyword>
<dbReference type="PANTHER" id="PTHR12059:SF5">
    <property type="entry name" value="LARGE RIBOSOMAL SUBUNIT PROTEIN UL23M"/>
    <property type="match status" value="1"/>
</dbReference>
<dbReference type="InterPro" id="IPR012678">
    <property type="entry name" value="Ribosomal_uL23/eL15/eS24_sf"/>
</dbReference>
<sequence>MSAIKQLFGTKKVHFPNLIFTIIRDNKLAPNQAAFKVPLNVNKFDIRDYLTHLYNVKVTDVRTLVLPGRTIIDKKTGQKTLTKRVKKAVVTLDKDFEYPPLPNLEEFGFWETKLYQKRIQNRLKGWKLINSTSDKFLSEKAKEVSAKEE</sequence>
<evidence type="ECO:0000313" key="8">
    <source>
        <dbReference type="Proteomes" id="UP000188320"/>
    </source>
</evidence>
<reference evidence="8" key="2">
    <citation type="submission" date="2017-01" db="EMBL/GenBank/DDBJ databases">
        <authorList>
            <person name="Wang Y."/>
            <person name="White M."/>
            <person name="Kvist S."/>
            <person name="Moncalvo J.-M."/>
        </authorList>
    </citation>
    <scope>NUCLEOTIDE SEQUENCE [LARGE SCALE GENOMIC DNA]</scope>
    <source>
        <strain evidence="8">COL-18-3</strain>
    </source>
</reference>
<dbReference type="EMBL" id="LSSK01001349">
    <property type="protein sequence ID" value="OMH79959.1"/>
    <property type="molecule type" value="Genomic_DNA"/>
</dbReference>
<dbReference type="PANTHER" id="PTHR12059">
    <property type="entry name" value="RIBOSOMAL PROTEIN L23-RELATED"/>
    <property type="match status" value="1"/>
</dbReference>
<comment type="caution">
    <text evidence="5">The sequence shown here is derived from an EMBL/GenBank/DDBJ whole genome shotgun (WGS) entry which is preliminary data.</text>
</comment>
<dbReference type="OrthoDB" id="275582at2759"/>
<dbReference type="Gene3D" id="3.30.70.330">
    <property type="match status" value="1"/>
</dbReference>
<keyword evidence="8" id="KW-1185">Reference proteome</keyword>
<evidence type="ECO:0000313" key="5">
    <source>
        <dbReference type="EMBL" id="OMH79685.1"/>
    </source>
</evidence>
<dbReference type="AlphaFoldDB" id="A0A1R1PFA7"/>
<dbReference type="InterPro" id="IPR013025">
    <property type="entry name" value="Ribosomal_uL23-like"/>
</dbReference>
<dbReference type="SUPFAM" id="SSF54189">
    <property type="entry name" value="Ribosomal proteins S24e, L23 and L15e"/>
    <property type="match status" value="1"/>
</dbReference>
<gene>
    <name evidence="7" type="ORF">AX774_g1436</name>
    <name evidence="6" type="ORF">AX774_g6612</name>
    <name evidence="5" type="ORF">AX774_g6900</name>
</gene>
<protein>
    <recommendedName>
        <fullName evidence="4">Large ribosomal subunit protein uL23m</fullName>
    </recommendedName>
</protein>
<comment type="similarity">
    <text evidence="1">Belongs to the universal ribosomal protein uL23 family.</text>
</comment>
<organism evidence="5 8">
    <name type="scientific">Zancudomyces culisetae</name>
    <name type="common">Gut fungus</name>
    <name type="synonym">Smittium culisetae</name>
    <dbReference type="NCBI Taxonomy" id="1213189"/>
    <lineage>
        <taxon>Eukaryota</taxon>
        <taxon>Fungi</taxon>
        <taxon>Fungi incertae sedis</taxon>
        <taxon>Zoopagomycota</taxon>
        <taxon>Kickxellomycotina</taxon>
        <taxon>Harpellomycetes</taxon>
        <taxon>Harpellales</taxon>
        <taxon>Legeriomycetaceae</taxon>
        <taxon>Zancudomyces</taxon>
    </lineage>
</organism>
<evidence type="ECO:0000256" key="1">
    <source>
        <dbReference type="ARBA" id="ARBA00006700"/>
    </source>
</evidence>
<evidence type="ECO:0000313" key="6">
    <source>
        <dbReference type="EMBL" id="OMH79959.1"/>
    </source>
</evidence>
<dbReference type="GO" id="GO:0003735">
    <property type="term" value="F:structural constituent of ribosome"/>
    <property type="evidence" value="ECO:0007669"/>
    <property type="project" value="InterPro"/>
</dbReference>
<evidence type="ECO:0000256" key="2">
    <source>
        <dbReference type="ARBA" id="ARBA00022980"/>
    </source>
</evidence>
<dbReference type="EMBL" id="LSSK01000119">
    <property type="protein sequence ID" value="OMH85018.1"/>
    <property type="molecule type" value="Genomic_DNA"/>
</dbReference>
<proteinExistence type="inferred from homology"/>
<dbReference type="Pfam" id="PF00276">
    <property type="entry name" value="Ribosomal_L23"/>
    <property type="match status" value="1"/>
</dbReference>
<evidence type="ECO:0000256" key="4">
    <source>
        <dbReference type="ARBA" id="ARBA00039977"/>
    </source>
</evidence>
<dbReference type="GO" id="GO:0005762">
    <property type="term" value="C:mitochondrial large ribosomal subunit"/>
    <property type="evidence" value="ECO:0007669"/>
    <property type="project" value="TreeGrafter"/>
</dbReference>